<dbReference type="Proteomes" id="UP001283341">
    <property type="component" value="Unassembled WGS sequence"/>
</dbReference>
<sequence>MADTAVTENLDAPSEPTVDSSTEPLSEISDSETYVSSRQENENQHQLGENYRVVSPTPGKGSRVLSPTPQAHPPPKEEYGEQWNWDQEANDYVQIRDGITVLYTEYQKTGTFSSEKEKEEAAKDGYDLVRRSSVGSEQTGGPSRQPTLPKPAPMPPIKEYLEPLDSRFQTVDKPKRFFQVGRIFATVWFEPAGTDLPAVRRAEGDWTSDCPGYHDEKPIAKFRWFIVVRRRLHHSLCFNITTIGPNGVRKVDRGRAMDFVVLHNSNIEPSKPFDTEKITRLPIAVIIEAGEESISPWARLDCGRIYTVEDNLKVMKIGRVHTASLPRLEEYFKESVS</sequence>
<feature type="domain" description="DUF6590" evidence="2">
    <location>
        <begin position="175"/>
        <end position="329"/>
    </location>
</feature>
<evidence type="ECO:0000313" key="4">
    <source>
        <dbReference type="Proteomes" id="UP001283341"/>
    </source>
</evidence>
<dbReference type="EMBL" id="JAUEDM010000001">
    <property type="protein sequence ID" value="KAK3331158.1"/>
    <property type="molecule type" value="Genomic_DNA"/>
</dbReference>
<comment type="caution">
    <text evidence="3">The sequence shown here is derived from an EMBL/GenBank/DDBJ whole genome shotgun (WGS) entry which is preliminary data.</text>
</comment>
<name>A0AAE0MGS6_9PEZI</name>
<evidence type="ECO:0000313" key="3">
    <source>
        <dbReference type="EMBL" id="KAK3331158.1"/>
    </source>
</evidence>
<evidence type="ECO:0000256" key="1">
    <source>
        <dbReference type="SAM" id="MobiDB-lite"/>
    </source>
</evidence>
<organism evidence="3 4">
    <name type="scientific">Apodospora peruviana</name>
    <dbReference type="NCBI Taxonomy" id="516989"/>
    <lineage>
        <taxon>Eukaryota</taxon>
        <taxon>Fungi</taxon>
        <taxon>Dikarya</taxon>
        <taxon>Ascomycota</taxon>
        <taxon>Pezizomycotina</taxon>
        <taxon>Sordariomycetes</taxon>
        <taxon>Sordariomycetidae</taxon>
        <taxon>Sordariales</taxon>
        <taxon>Lasiosphaeriaceae</taxon>
        <taxon>Apodospora</taxon>
    </lineage>
</organism>
<dbReference type="Pfam" id="PF20233">
    <property type="entry name" value="DUF6590"/>
    <property type="match status" value="1"/>
</dbReference>
<dbReference type="AlphaFoldDB" id="A0AAE0MGS6"/>
<keyword evidence="4" id="KW-1185">Reference proteome</keyword>
<feature type="region of interest" description="Disordered" evidence="1">
    <location>
        <begin position="111"/>
        <end position="153"/>
    </location>
</feature>
<feature type="region of interest" description="Disordered" evidence="1">
    <location>
        <begin position="1"/>
        <end position="84"/>
    </location>
</feature>
<reference evidence="3" key="1">
    <citation type="journal article" date="2023" name="Mol. Phylogenet. Evol.">
        <title>Genome-scale phylogeny and comparative genomics of the fungal order Sordariales.</title>
        <authorList>
            <person name="Hensen N."/>
            <person name="Bonometti L."/>
            <person name="Westerberg I."/>
            <person name="Brannstrom I.O."/>
            <person name="Guillou S."/>
            <person name="Cros-Aarteil S."/>
            <person name="Calhoun S."/>
            <person name="Haridas S."/>
            <person name="Kuo A."/>
            <person name="Mondo S."/>
            <person name="Pangilinan J."/>
            <person name="Riley R."/>
            <person name="LaButti K."/>
            <person name="Andreopoulos B."/>
            <person name="Lipzen A."/>
            <person name="Chen C."/>
            <person name="Yan M."/>
            <person name="Daum C."/>
            <person name="Ng V."/>
            <person name="Clum A."/>
            <person name="Steindorff A."/>
            <person name="Ohm R.A."/>
            <person name="Martin F."/>
            <person name="Silar P."/>
            <person name="Natvig D.O."/>
            <person name="Lalanne C."/>
            <person name="Gautier V."/>
            <person name="Ament-Velasquez S.L."/>
            <person name="Kruys A."/>
            <person name="Hutchinson M.I."/>
            <person name="Powell A.J."/>
            <person name="Barry K."/>
            <person name="Miller A.N."/>
            <person name="Grigoriev I.V."/>
            <person name="Debuchy R."/>
            <person name="Gladieux P."/>
            <person name="Hiltunen Thoren M."/>
            <person name="Johannesson H."/>
        </authorList>
    </citation>
    <scope>NUCLEOTIDE SEQUENCE</scope>
    <source>
        <strain evidence="3">CBS 118394</strain>
    </source>
</reference>
<feature type="compositionally biased region" description="Polar residues" evidence="1">
    <location>
        <begin position="133"/>
        <end position="146"/>
    </location>
</feature>
<evidence type="ECO:0000259" key="2">
    <source>
        <dbReference type="Pfam" id="PF20233"/>
    </source>
</evidence>
<feature type="compositionally biased region" description="Basic and acidic residues" evidence="1">
    <location>
        <begin position="114"/>
        <end position="130"/>
    </location>
</feature>
<proteinExistence type="predicted"/>
<gene>
    <name evidence="3" type="ORF">B0H66DRAFT_468054</name>
</gene>
<dbReference type="InterPro" id="IPR046497">
    <property type="entry name" value="DUF6590"/>
</dbReference>
<reference evidence="3" key="2">
    <citation type="submission" date="2023-06" db="EMBL/GenBank/DDBJ databases">
        <authorList>
            <consortium name="Lawrence Berkeley National Laboratory"/>
            <person name="Haridas S."/>
            <person name="Hensen N."/>
            <person name="Bonometti L."/>
            <person name="Westerberg I."/>
            <person name="Brannstrom I.O."/>
            <person name="Guillou S."/>
            <person name="Cros-Aarteil S."/>
            <person name="Calhoun S."/>
            <person name="Kuo A."/>
            <person name="Mondo S."/>
            <person name="Pangilinan J."/>
            <person name="Riley R."/>
            <person name="Labutti K."/>
            <person name="Andreopoulos B."/>
            <person name="Lipzen A."/>
            <person name="Chen C."/>
            <person name="Yanf M."/>
            <person name="Daum C."/>
            <person name="Ng V."/>
            <person name="Clum A."/>
            <person name="Steindorff A."/>
            <person name="Ohm R."/>
            <person name="Martin F."/>
            <person name="Silar P."/>
            <person name="Natvig D."/>
            <person name="Lalanne C."/>
            <person name="Gautier V."/>
            <person name="Ament-Velasquez S.L."/>
            <person name="Kruys A."/>
            <person name="Hutchinson M.I."/>
            <person name="Powell A.J."/>
            <person name="Barry K."/>
            <person name="Miller A.N."/>
            <person name="Grigoriev I.V."/>
            <person name="Debuchy R."/>
            <person name="Gladieux P."/>
            <person name="Thoren M.H."/>
            <person name="Johannesson H."/>
        </authorList>
    </citation>
    <scope>NUCLEOTIDE SEQUENCE</scope>
    <source>
        <strain evidence="3">CBS 118394</strain>
    </source>
</reference>
<protein>
    <recommendedName>
        <fullName evidence="2">DUF6590 domain-containing protein</fullName>
    </recommendedName>
</protein>
<accession>A0AAE0MGS6</accession>